<evidence type="ECO:0000313" key="2">
    <source>
        <dbReference type="Proteomes" id="UP001433268"/>
    </source>
</evidence>
<keyword evidence="2" id="KW-1185">Reference proteome</keyword>
<name>A0ABR1VTW2_9PEZI</name>
<dbReference type="Proteomes" id="UP001433268">
    <property type="component" value="Unassembled WGS sequence"/>
</dbReference>
<accession>A0ABR1VTW2</accession>
<dbReference type="GeneID" id="92046630"/>
<comment type="caution">
    <text evidence="1">The sequence shown here is derived from an EMBL/GenBank/DDBJ whole genome shotgun (WGS) entry which is preliminary data.</text>
</comment>
<dbReference type="EMBL" id="JAQQWN010000007">
    <property type="protein sequence ID" value="KAK8074592.1"/>
    <property type="molecule type" value="Genomic_DNA"/>
</dbReference>
<gene>
    <name evidence="1" type="ORF">PG997_009255</name>
</gene>
<sequence length="301" mass="33458">MALAIFNKFHKKEGPVNTEGAAKAYAELVLSDPKPADALANYHWDITKFSEENPQSIDYVLGIYAHMCRLLPADMETAYGKGESGAHSSLTMTLTDAIRTFNGLQPEDVGGGLVERDWEFEGPEYANLTFKRGEILGEHNRLGEALTSVRKVREERTRIVTAYAVKGRAHVLGVAAAGGGDQAHVPQHFETLCRPEHLGNNCMYPWSKADFVASCVGLRAGAKTFLDECAPERREDVLQTWKGLVAEFLLEGDQATDDENKPFRDGDFYVKYHATLVLENLTKGPWDETSEELFKPGSWVF</sequence>
<evidence type="ECO:0000313" key="1">
    <source>
        <dbReference type="EMBL" id="KAK8074592.1"/>
    </source>
</evidence>
<reference evidence="1 2" key="1">
    <citation type="submission" date="2023-01" db="EMBL/GenBank/DDBJ databases">
        <title>Analysis of 21 Apiospora genomes using comparative genomics revels a genus with tremendous synthesis potential of carbohydrate active enzymes and secondary metabolites.</title>
        <authorList>
            <person name="Sorensen T."/>
        </authorList>
    </citation>
    <scope>NUCLEOTIDE SEQUENCE [LARGE SCALE GENOMIC DNA]</scope>
    <source>
        <strain evidence="1 2">CBS 114990</strain>
    </source>
</reference>
<organism evidence="1 2">
    <name type="scientific">Apiospora hydei</name>
    <dbReference type="NCBI Taxonomy" id="1337664"/>
    <lineage>
        <taxon>Eukaryota</taxon>
        <taxon>Fungi</taxon>
        <taxon>Dikarya</taxon>
        <taxon>Ascomycota</taxon>
        <taxon>Pezizomycotina</taxon>
        <taxon>Sordariomycetes</taxon>
        <taxon>Xylariomycetidae</taxon>
        <taxon>Amphisphaeriales</taxon>
        <taxon>Apiosporaceae</taxon>
        <taxon>Apiospora</taxon>
    </lineage>
</organism>
<proteinExistence type="predicted"/>
<protein>
    <submittedName>
        <fullName evidence="1">Uncharacterized protein</fullName>
    </submittedName>
</protein>
<dbReference type="RefSeq" id="XP_066665532.1">
    <property type="nucleotide sequence ID" value="XM_066813570.1"/>
</dbReference>